<feature type="compositionally biased region" description="Basic and acidic residues" evidence="1">
    <location>
        <begin position="243"/>
        <end position="253"/>
    </location>
</feature>
<keyword evidence="3" id="KW-1185">Reference proteome</keyword>
<reference evidence="2" key="1">
    <citation type="submission" date="2022-07" db="EMBL/GenBank/DDBJ databases">
        <title>Phylogenomic reconstructions and comparative analyses of Kickxellomycotina fungi.</title>
        <authorList>
            <person name="Reynolds N.K."/>
            <person name="Stajich J.E."/>
            <person name="Barry K."/>
            <person name="Grigoriev I.V."/>
            <person name="Crous P."/>
            <person name="Smith M.E."/>
        </authorList>
    </citation>
    <scope>NUCLEOTIDE SEQUENCE</scope>
    <source>
        <strain evidence="2">NBRC 105413</strain>
    </source>
</reference>
<dbReference type="AlphaFoldDB" id="A0A9W7XHT4"/>
<dbReference type="InterPro" id="IPR016095">
    <property type="entry name" value="Ribosomal_uL1_3-a/b-sand"/>
</dbReference>
<dbReference type="Pfam" id="PF00687">
    <property type="entry name" value="Ribosomal_L1"/>
    <property type="match status" value="1"/>
</dbReference>
<dbReference type="EMBL" id="JANBOH010000296">
    <property type="protein sequence ID" value="KAJ1643105.1"/>
    <property type="molecule type" value="Genomic_DNA"/>
</dbReference>
<comment type="caution">
    <text evidence="2">The sequence shown here is derived from an EMBL/GenBank/DDBJ whole genome shotgun (WGS) entry which is preliminary data.</text>
</comment>
<evidence type="ECO:0000313" key="3">
    <source>
        <dbReference type="Proteomes" id="UP001145021"/>
    </source>
</evidence>
<dbReference type="GO" id="GO:0000502">
    <property type="term" value="C:proteasome complex"/>
    <property type="evidence" value="ECO:0007669"/>
    <property type="project" value="UniProtKB-KW"/>
</dbReference>
<evidence type="ECO:0000313" key="2">
    <source>
        <dbReference type="EMBL" id="KAJ1643105.1"/>
    </source>
</evidence>
<proteinExistence type="predicted"/>
<dbReference type="Proteomes" id="UP001145021">
    <property type="component" value="Unassembled WGS sequence"/>
</dbReference>
<organism evidence="2 3">
    <name type="scientific">Coemansia asiatica</name>
    <dbReference type="NCBI Taxonomy" id="1052880"/>
    <lineage>
        <taxon>Eukaryota</taxon>
        <taxon>Fungi</taxon>
        <taxon>Fungi incertae sedis</taxon>
        <taxon>Zoopagomycota</taxon>
        <taxon>Kickxellomycotina</taxon>
        <taxon>Kickxellomycetes</taxon>
        <taxon>Kickxellales</taxon>
        <taxon>Kickxellaceae</taxon>
        <taxon>Coemansia</taxon>
    </lineage>
</organism>
<dbReference type="Gene3D" id="3.40.50.790">
    <property type="match status" value="1"/>
</dbReference>
<dbReference type="CDD" id="cd00403">
    <property type="entry name" value="Ribosomal_L1"/>
    <property type="match status" value="1"/>
</dbReference>
<dbReference type="InterPro" id="IPR023674">
    <property type="entry name" value="Ribosomal_uL1-like"/>
</dbReference>
<accession>A0A9W7XHT4</accession>
<dbReference type="SUPFAM" id="SSF56808">
    <property type="entry name" value="Ribosomal protein L1"/>
    <property type="match status" value="1"/>
</dbReference>
<feature type="region of interest" description="Disordered" evidence="1">
    <location>
        <begin position="240"/>
        <end position="314"/>
    </location>
</feature>
<name>A0A9W7XHT4_9FUNG</name>
<gene>
    <name evidence="2" type="primary">CIC1</name>
    <name evidence="2" type="ORF">LPJ64_005099</name>
</gene>
<dbReference type="InterPro" id="IPR028364">
    <property type="entry name" value="Ribosomal_uL1/biogenesis"/>
</dbReference>
<keyword evidence="2" id="KW-0647">Proteasome</keyword>
<evidence type="ECO:0000256" key="1">
    <source>
        <dbReference type="SAM" id="MobiDB-lite"/>
    </source>
</evidence>
<sequence>MSLDHELVTKAANALLKYTEKKKAEKPDNNLLEDDADSVHMVITIHRYTRNRRLAPCRIPLRYPFYDETKSVCVITKTSDGAETAKKLDELNFPQIQQVISVDKLSKEYKPYEAKRQLMSTHDLFLADHRVLHALPKHLGVKFFKTKKFPLPVVLATGDIKAEITKALSSTIFKLSKGSTSSTKVGTTAMSAAQLATNIEGVAGCIAKYINGGWDNIQSIGIKTRNSLALPIYSSLDAPLVPESDKPKKKDSMEVDDEKPAGNAKKPNDEKSKPKNSAKSSEKKSKSPISRKRPAKLSIKKDQASKPVVAATSA</sequence>
<protein>
    <submittedName>
        <fullName evidence="2">Proteasome-interacting protein cic1</fullName>
    </submittedName>
</protein>